<reference evidence="1" key="1">
    <citation type="submission" date="2021-06" db="EMBL/GenBank/DDBJ databases">
        <authorList>
            <person name="Kallberg Y."/>
            <person name="Tangrot J."/>
            <person name="Rosling A."/>
        </authorList>
    </citation>
    <scope>NUCLEOTIDE SEQUENCE</scope>
    <source>
        <strain evidence="1">UK204</strain>
    </source>
</reference>
<evidence type="ECO:0000313" key="2">
    <source>
        <dbReference type="Proteomes" id="UP000789570"/>
    </source>
</evidence>
<comment type="caution">
    <text evidence="1">The sequence shown here is derived from an EMBL/GenBank/DDBJ whole genome shotgun (WGS) entry which is preliminary data.</text>
</comment>
<sequence length="235" mass="27528">YDDNLKDYFEVDNGFSHYNSIDNEPVKNDNAASIIEKLCKATRKYYQEHASREVHKLRYIGNSSHTKRRKNQQQREAAKGTLTLHTFWNTKKSEEIDEEPTEETNVKESDDEIEDCDWHNKIQVALKNLILDLKKEKVNSEIWIRLNSIQLYLQLIKSNYLKMNTSEIVANAAGKGVYHTRCIHSWANDYIMTHKIPYSRRGYHAKMPIFSGDNLEEVTWLGDNVQPLILVTHDK</sequence>
<dbReference type="OrthoDB" id="2434281at2759"/>
<feature type="non-terminal residue" evidence="1">
    <location>
        <position position="1"/>
    </location>
</feature>
<protein>
    <submittedName>
        <fullName evidence="1">17228_t:CDS:1</fullName>
    </submittedName>
</protein>
<gene>
    <name evidence="1" type="ORF">FCALED_LOCUS16327</name>
</gene>
<evidence type="ECO:0000313" key="1">
    <source>
        <dbReference type="EMBL" id="CAG8751215.1"/>
    </source>
</evidence>
<name>A0A9N9IWG8_9GLOM</name>
<proteinExistence type="predicted"/>
<accession>A0A9N9IWG8</accession>
<feature type="non-terminal residue" evidence="1">
    <location>
        <position position="235"/>
    </location>
</feature>
<organism evidence="1 2">
    <name type="scientific">Funneliformis caledonium</name>
    <dbReference type="NCBI Taxonomy" id="1117310"/>
    <lineage>
        <taxon>Eukaryota</taxon>
        <taxon>Fungi</taxon>
        <taxon>Fungi incertae sedis</taxon>
        <taxon>Mucoromycota</taxon>
        <taxon>Glomeromycotina</taxon>
        <taxon>Glomeromycetes</taxon>
        <taxon>Glomerales</taxon>
        <taxon>Glomeraceae</taxon>
        <taxon>Funneliformis</taxon>
    </lineage>
</organism>
<dbReference type="EMBL" id="CAJVPQ010018477">
    <property type="protein sequence ID" value="CAG8751215.1"/>
    <property type="molecule type" value="Genomic_DNA"/>
</dbReference>
<dbReference type="Proteomes" id="UP000789570">
    <property type="component" value="Unassembled WGS sequence"/>
</dbReference>
<dbReference type="AlphaFoldDB" id="A0A9N9IWG8"/>
<keyword evidence="2" id="KW-1185">Reference proteome</keyword>